<dbReference type="InterPro" id="IPR012258">
    <property type="entry name" value="Acyl-CoA_oxidase"/>
</dbReference>
<dbReference type="GO" id="GO:0055088">
    <property type="term" value="P:lipid homeostasis"/>
    <property type="evidence" value="ECO:0007669"/>
    <property type="project" value="TreeGrafter"/>
</dbReference>
<dbReference type="InterPro" id="IPR046373">
    <property type="entry name" value="Acyl-CoA_Oxase/DH_mid-dom_sf"/>
</dbReference>
<dbReference type="GO" id="GO:0003997">
    <property type="term" value="F:acyl-CoA oxidase activity"/>
    <property type="evidence" value="ECO:0007669"/>
    <property type="project" value="InterPro"/>
</dbReference>
<gene>
    <name evidence="2" type="ORF">DKY63_08115</name>
</gene>
<dbReference type="EMBL" id="CP029693">
    <property type="protein sequence ID" value="AWY44366.1"/>
    <property type="molecule type" value="Genomic_DNA"/>
</dbReference>
<accession>A0A2Z4RTJ7</accession>
<dbReference type="GO" id="GO:0071949">
    <property type="term" value="F:FAD binding"/>
    <property type="evidence" value="ECO:0007669"/>
    <property type="project" value="InterPro"/>
</dbReference>
<dbReference type="Pfam" id="PF22924">
    <property type="entry name" value="ACOX_C_alpha1"/>
    <property type="match status" value="1"/>
</dbReference>
<dbReference type="OrthoDB" id="1144545at2"/>
<evidence type="ECO:0000313" key="2">
    <source>
        <dbReference type="EMBL" id="AWY44366.1"/>
    </source>
</evidence>
<dbReference type="InterPro" id="IPR036250">
    <property type="entry name" value="AcylCo_DH-like_C"/>
</dbReference>
<dbReference type="SUPFAM" id="SSF56645">
    <property type="entry name" value="Acyl-CoA dehydrogenase NM domain-like"/>
    <property type="match status" value="1"/>
</dbReference>
<feature type="domain" description="Acyl-CoA oxidase C-alpha1" evidence="1">
    <location>
        <begin position="270"/>
        <end position="419"/>
    </location>
</feature>
<sequence>MSRYKTAKFESLESLLQIGNRQLSAQLAEVLQGDCTDVSSTIRKFVALLDAVNDYNIDIGSFENLALLHELVAVHDGAVVSMLSIHFNLAIGTISNLAPLNPYVENLYRQLTSGRAIGVYLATELAHGNNLVALETHATYLPEKRLFLLNSETERAWKFMPNSSPCERPKIAVVLANLSVAGKRYGIFPFVVPLSSHGTMTKGVTITPLGEKPGLYLDNAITSFNQVELPYEALLAGDMLTLSRDGQVTVKMPKFRDRFALVTSKIHSGKLCMAVSSVAAAKSALHITYRYAQQRKVHGYAGLMPVLNYQHIKEGLAWDTLSTVAHSLYLRMLGCKVSRAFESERENFIFSDRLLAELIVAKALCTWRTQEVLVACRERCGAQGLFSDNKIVTYVISNFGAITAEGDNLVLSLKAGALLLQDKLVPQQSTPLLQDLVGVLQSWMDCLILKLNTLSTSSGRRIQLNVGDKYTDDVIALSQVWAVINVATCLLERQEDEDTMLVAEGYLLDSLFRALRSLISHGVLGSAEAQMIEARRLEFIRQHADRINNLIEAFAVEQANIQTPISSDDYIQWYKNVHGDA</sequence>
<dbReference type="Proteomes" id="UP000250299">
    <property type="component" value="Chromosome"/>
</dbReference>
<evidence type="ECO:0000313" key="3">
    <source>
        <dbReference type="Proteomes" id="UP000250299"/>
    </source>
</evidence>
<dbReference type="PANTHER" id="PTHR10909">
    <property type="entry name" value="ELECTRON TRANSPORT OXIDOREDUCTASE"/>
    <property type="match status" value="1"/>
</dbReference>
<dbReference type="GO" id="GO:0033540">
    <property type="term" value="P:fatty acid beta-oxidation using acyl-CoA oxidase"/>
    <property type="evidence" value="ECO:0007669"/>
    <property type="project" value="TreeGrafter"/>
</dbReference>
<dbReference type="PANTHER" id="PTHR10909:SF382">
    <property type="entry name" value="ACYL-COENZYME A OXIDASE"/>
    <property type="match status" value="1"/>
</dbReference>
<dbReference type="Gene3D" id="2.40.110.10">
    <property type="entry name" value="Butyryl-CoA Dehydrogenase, subunit A, domain 2"/>
    <property type="match status" value="1"/>
</dbReference>
<dbReference type="SUPFAM" id="SSF47203">
    <property type="entry name" value="Acyl-CoA dehydrogenase C-terminal domain-like"/>
    <property type="match status" value="1"/>
</dbReference>
<dbReference type="AlphaFoldDB" id="A0A2Z4RTJ7"/>
<proteinExistence type="predicted"/>
<name>A0A2Z4RTJ7_PSEPU</name>
<evidence type="ECO:0000259" key="1">
    <source>
        <dbReference type="Pfam" id="PF22924"/>
    </source>
</evidence>
<reference evidence="2 3" key="1">
    <citation type="submission" date="2018-05" db="EMBL/GenBank/DDBJ databases">
        <title>Whole genome sequence of Pseudomonas putida JBC17.</title>
        <authorList>
            <person name="Lee Y.H."/>
            <person name="David K."/>
        </authorList>
    </citation>
    <scope>NUCLEOTIDE SEQUENCE [LARGE SCALE GENOMIC DNA]</scope>
    <source>
        <strain evidence="2 3">JBC17</strain>
    </source>
</reference>
<dbReference type="GO" id="GO:0005504">
    <property type="term" value="F:fatty acid binding"/>
    <property type="evidence" value="ECO:0007669"/>
    <property type="project" value="TreeGrafter"/>
</dbReference>
<dbReference type="InterPro" id="IPR009100">
    <property type="entry name" value="AcylCoA_DH/oxidase_NM_dom_sf"/>
</dbReference>
<dbReference type="InterPro" id="IPR055060">
    <property type="entry name" value="ACOX_C_alpha1"/>
</dbReference>
<organism evidence="2 3">
    <name type="scientific">Pseudomonas putida</name>
    <name type="common">Arthrobacter siderocapsulatus</name>
    <dbReference type="NCBI Taxonomy" id="303"/>
    <lineage>
        <taxon>Bacteria</taxon>
        <taxon>Pseudomonadati</taxon>
        <taxon>Pseudomonadota</taxon>
        <taxon>Gammaproteobacteria</taxon>
        <taxon>Pseudomonadales</taxon>
        <taxon>Pseudomonadaceae</taxon>
        <taxon>Pseudomonas</taxon>
    </lineage>
</organism>
<dbReference type="Gene3D" id="1.20.140.10">
    <property type="entry name" value="Butyryl-CoA Dehydrogenase, subunit A, domain 3"/>
    <property type="match status" value="1"/>
</dbReference>
<protein>
    <submittedName>
        <fullName evidence="2">Cytochrome-c oxidase</fullName>
    </submittedName>
</protein>